<dbReference type="EMBL" id="JBBPIX010000016">
    <property type="protein sequence ID" value="MEK6466743.1"/>
    <property type="molecule type" value="Genomic_DNA"/>
</dbReference>
<protein>
    <recommendedName>
        <fullName evidence="2">PD-(D/E)XK nuclease-like domain-containing protein</fullName>
    </recommendedName>
</protein>
<evidence type="ECO:0000313" key="4">
    <source>
        <dbReference type="Proteomes" id="UP001367513"/>
    </source>
</evidence>
<keyword evidence="4" id="KW-1185">Reference proteome</keyword>
<feature type="compositionally biased region" description="Pro residues" evidence="1">
    <location>
        <begin position="319"/>
        <end position="333"/>
    </location>
</feature>
<feature type="domain" description="PD-(D/E)XK nuclease-like" evidence="2">
    <location>
        <begin position="16"/>
        <end position="298"/>
    </location>
</feature>
<accession>A0ABU9AKB2</accession>
<evidence type="ECO:0000313" key="3">
    <source>
        <dbReference type="EMBL" id="MEK6466743.1"/>
    </source>
</evidence>
<name>A0ABU9AKB2_PSEA5</name>
<dbReference type="RefSeq" id="WP_346103338.1">
    <property type="nucleotide sequence ID" value="NZ_BAAAOD010000021.1"/>
</dbReference>
<reference evidence="3 4" key="1">
    <citation type="submission" date="2024-03" db="EMBL/GenBank/DDBJ databases">
        <title>Draft genome sequence of Pseudonocardia carboxydivorans JCM 14827.</title>
        <authorList>
            <person name="Duangmal K."/>
        </authorList>
    </citation>
    <scope>NUCLEOTIDE SEQUENCE [LARGE SCALE GENOMIC DNA]</scope>
    <source>
        <strain evidence="3 4">JCM 14827</strain>
    </source>
</reference>
<evidence type="ECO:0000256" key="1">
    <source>
        <dbReference type="SAM" id="MobiDB-lite"/>
    </source>
</evidence>
<dbReference type="Pfam" id="PF20796">
    <property type="entry name" value="PDDEXK_13"/>
    <property type="match status" value="1"/>
</dbReference>
<proteinExistence type="predicted"/>
<dbReference type="InterPro" id="IPR048822">
    <property type="entry name" value="PDDEXK_13"/>
</dbReference>
<dbReference type="Proteomes" id="UP001367513">
    <property type="component" value="Unassembled WGS sequence"/>
</dbReference>
<comment type="caution">
    <text evidence="3">The sequence shown here is derived from an EMBL/GenBank/DDBJ whole genome shotgun (WGS) entry which is preliminary data.</text>
</comment>
<feature type="region of interest" description="Disordered" evidence="1">
    <location>
        <begin position="303"/>
        <end position="333"/>
    </location>
</feature>
<evidence type="ECO:0000259" key="2">
    <source>
        <dbReference type="Pfam" id="PF20796"/>
    </source>
</evidence>
<sequence>MVRRDVLDAHRARIRGDNPWQQRARLHQALWREEQSLPIGRHDGEELGSRLHASVADPPELRNFLSPQAQDQVQQAVADAPRTGALLSRPRLWVDLLSSQPLCFNLFGPLASDPTLATATLRLIWPDIRRVRDIRFEWSPGRGNPAYTANRSAFDVFVEYDGDRGRSFLGIEVKYHENLAGTPASDKDGFYRTIAGRTAVFDEASYPSLSTLPLQQIWLDHLLALRMLDEPEDRWDAGTFVLLYPVGNERCATAARAYRQCLTDGRTFEAHTLDALVQAASLATTDSWPRDVYRRYLDPDLVNTASTASRDPVDRPARPADPGPRPSGRPVPG</sequence>
<gene>
    <name evidence="3" type="ORF">WG925_23640</name>
</gene>
<organism evidence="3 4">
    <name type="scientific">Pseudonocardia alni subsp. carboxydivorans</name>
    <dbReference type="NCBI Taxonomy" id="415010"/>
    <lineage>
        <taxon>Bacteria</taxon>
        <taxon>Bacillati</taxon>
        <taxon>Actinomycetota</taxon>
        <taxon>Actinomycetes</taxon>
        <taxon>Pseudonocardiales</taxon>
        <taxon>Pseudonocardiaceae</taxon>
        <taxon>Pseudonocardia</taxon>
    </lineage>
</organism>